<feature type="transmembrane region" description="Helical" evidence="1">
    <location>
        <begin position="116"/>
        <end position="137"/>
    </location>
</feature>
<protein>
    <submittedName>
        <fullName evidence="3">CAAX protease self-immunity</fullName>
    </submittedName>
</protein>
<keyword evidence="3" id="KW-0645">Protease</keyword>
<dbReference type="AlphaFoldDB" id="A0A1H9UXV4"/>
<keyword evidence="1" id="KW-0472">Membrane</keyword>
<dbReference type="GO" id="GO:0080120">
    <property type="term" value="P:CAAX-box protein maturation"/>
    <property type="evidence" value="ECO:0007669"/>
    <property type="project" value="UniProtKB-ARBA"/>
</dbReference>
<keyword evidence="4" id="KW-1185">Reference proteome</keyword>
<feature type="transmembrane region" description="Helical" evidence="1">
    <location>
        <begin position="75"/>
        <end position="96"/>
    </location>
</feature>
<keyword evidence="3" id="KW-0378">Hydrolase</keyword>
<feature type="transmembrane region" description="Helical" evidence="1">
    <location>
        <begin position="193"/>
        <end position="212"/>
    </location>
</feature>
<evidence type="ECO:0000259" key="2">
    <source>
        <dbReference type="Pfam" id="PF02517"/>
    </source>
</evidence>
<feature type="domain" description="CAAX prenyl protease 2/Lysostaphin resistance protein A-like" evidence="2">
    <location>
        <begin position="158"/>
        <end position="246"/>
    </location>
</feature>
<keyword evidence="1" id="KW-1133">Transmembrane helix</keyword>
<accession>A0A1H9UXV4</accession>
<sequence>MRSNLRSSEFTPLAATALWPFTRPGPADGSSRRQKLLLLAIAAGAYALAFGWPIHLAVQRLTAPATDLVAGESDVWLGVAFNVLAIIVALATLVAFKMARAPLSAGRLTTLSLRSAFYAAGIWVLSQMLSAPISAVVDASSASHDSPEISMQADRGLQLVYWITWSIAAGVSEEIIANAAVVRTCELWNVPTWLMYVLVVVARLSFHIYYGLAVIEKVLWALMSAWAYRQGRLLWPLIGIHVLLDALTAVQASVDAPQLSVVSTLITVALVTYVIACLVFRSRRTHRAGTDG</sequence>
<feature type="transmembrane region" description="Helical" evidence="1">
    <location>
        <begin position="260"/>
        <end position="280"/>
    </location>
</feature>
<dbReference type="Proteomes" id="UP000199352">
    <property type="component" value="Unassembled WGS sequence"/>
</dbReference>
<reference evidence="4" key="1">
    <citation type="submission" date="2016-10" db="EMBL/GenBank/DDBJ databases">
        <authorList>
            <person name="Varghese N."/>
            <person name="Submissions S."/>
        </authorList>
    </citation>
    <scope>NUCLEOTIDE SEQUENCE [LARGE SCALE GENOMIC DNA]</scope>
    <source>
        <strain evidence="4">CGMCC 4.3525</strain>
    </source>
</reference>
<proteinExistence type="predicted"/>
<feature type="transmembrane region" description="Helical" evidence="1">
    <location>
        <begin position="36"/>
        <end position="55"/>
    </location>
</feature>
<dbReference type="Pfam" id="PF02517">
    <property type="entry name" value="Rce1-like"/>
    <property type="match status" value="1"/>
</dbReference>
<keyword evidence="1" id="KW-0812">Transmembrane</keyword>
<dbReference type="GO" id="GO:0004175">
    <property type="term" value="F:endopeptidase activity"/>
    <property type="evidence" value="ECO:0007669"/>
    <property type="project" value="UniProtKB-ARBA"/>
</dbReference>
<dbReference type="STRING" id="402600.SAMN05216188_12319"/>
<organism evidence="3 4">
    <name type="scientific">Lentzea xinjiangensis</name>
    <dbReference type="NCBI Taxonomy" id="402600"/>
    <lineage>
        <taxon>Bacteria</taxon>
        <taxon>Bacillati</taxon>
        <taxon>Actinomycetota</taxon>
        <taxon>Actinomycetes</taxon>
        <taxon>Pseudonocardiales</taxon>
        <taxon>Pseudonocardiaceae</taxon>
        <taxon>Lentzea</taxon>
    </lineage>
</organism>
<evidence type="ECO:0000256" key="1">
    <source>
        <dbReference type="SAM" id="Phobius"/>
    </source>
</evidence>
<evidence type="ECO:0000313" key="3">
    <source>
        <dbReference type="EMBL" id="SES14315.1"/>
    </source>
</evidence>
<evidence type="ECO:0000313" key="4">
    <source>
        <dbReference type="Proteomes" id="UP000199352"/>
    </source>
</evidence>
<name>A0A1H9UXV4_9PSEU</name>
<gene>
    <name evidence="3" type="ORF">SAMN05216188_12319</name>
</gene>
<dbReference type="RefSeq" id="WP_177221555.1">
    <property type="nucleotide sequence ID" value="NZ_FOFR01000023.1"/>
</dbReference>
<dbReference type="GO" id="GO:0006508">
    <property type="term" value="P:proteolysis"/>
    <property type="evidence" value="ECO:0007669"/>
    <property type="project" value="UniProtKB-KW"/>
</dbReference>
<dbReference type="InterPro" id="IPR003675">
    <property type="entry name" value="Rce1/LyrA-like_dom"/>
</dbReference>
<dbReference type="EMBL" id="FOFR01000023">
    <property type="protein sequence ID" value="SES14315.1"/>
    <property type="molecule type" value="Genomic_DNA"/>
</dbReference>